<evidence type="ECO:0000313" key="3">
    <source>
        <dbReference type="Proteomes" id="UP001515480"/>
    </source>
</evidence>
<dbReference type="Proteomes" id="UP001515480">
    <property type="component" value="Unassembled WGS sequence"/>
</dbReference>
<dbReference type="AlphaFoldDB" id="A0AB34J564"/>
<gene>
    <name evidence="2" type="ORF">AB1Y20_005201</name>
</gene>
<dbReference type="InterPro" id="IPR046341">
    <property type="entry name" value="SET_dom_sf"/>
</dbReference>
<feature type="domain" description="SET" evidence="1">
    <location>
        <begin position="42"/>
        <end position="156"/>
    </location>
</feature>
<evidence type="ECO:0000259" key="1">
    <source>
        <dbReference type="PROSITE" id="PS50280"/>
    </source>
</evidence>
<dbReference type="Pfam" id="PF00856">
    <property type="entry name" value="SET"/>
    <property type="match status" value="1"/>
</dbReference>
<proteinExistence type="predicted"/>
<dbReference type="SUPFAM" id="SSF82199">
    <property type="entry name" value="SET domain"/>
    <property type="match status" value="1"/>
</dbReference>
<dbReference type="SMART" id="SM00317">
    <property type="entry name" value="SET"/>
    <property type="match status" value="1"/>
</dbReference>
<dbReference type="PROSITE" id="PS50280">
    <property type="entry name" value="SET"/>
    <property type="match status" value="1"/>
</dbReference>
<comment type="caution">
    <text evidence="2">The sequence shown here is derived from an EMBL/GenBank/DDBJ whole genome shotgun (WGS) entry which is preliminary data.</text>
</comment>
<accession>A0AB34J564</accession>
<protein>
    <recommendedName>
        <fullName evidence="1">SET domain-containing protein</fullName>
    </recommendedName>
</protein>
<sequence>MAAHRLAAAAAATAAAYCLWKLVVRPAYRWHIGRSIVRSWPHGVEVRTSRLRGAGLGLFARRDFAPGERLGAYHGRVLSLLQAHLLENRDYLMGGFGVNTHVDARFAMSSEGRYVNDNFDPACLNAKFVKDKAEKKAQLVATRTIRKGEEIYASYGEHYWRARGIDPRTGGPLPPTTK</sequence>
<reference evidence="2 3" key="1">
    <citation type="journal article" date="2024" name="Science">
        <title>Giant polyketide synthase enzymes in the biosynthesis of giant marine polyether toxins.</title>
        <authorList>
            <person name="Fallon T.R."/>
            <person name="Shende V.V."/>
            <person name="Wierzbicki I.H."/>
            <person name="Pendleton A.L."/>
            <person name="Watervoot N.F."/>
            <person name="Auber R.P."/>
            <person name="Gonzalez D.J."/>
            <person name="Wisecaver J.H."/>
            <person name="Moore B.S."/>
        </authorList>
    </citation>
    <scope>NUCLEOTIDE SEQUENCE [LARGE SCALE GENOMIC DNA]</scope>
    <source>
        <strain evidence="2 3">12B1</strain>
    </source>
</reference>
<dbReference type="Gene3D" id="2.170.270.10">
    <property type="entry name" value="SET domain"/>
    <property type="match status" value="1"/>
</dbReference>
<keyword evidence="3" id="KW-1185">Reference proteome</keyword>
<evidence type="ECO:0000313" key="2">
    <source>
        <dbReference type="EMBL" id="KAL1511920.1"/>
    </source>
</evidence>
<dbReference type="EMBL" id="JBGBPQ010000013">
    <property type="protein sequence ID" value="KAL1511920.1"/>
    <property type="molecule type" value="Genomic_DNA"/>
</dbReference>
<organism evidence="2 3">
    <name type="scientific">Prymnesium parvum</name>
    <name type="common">Toxic golden alga</name>
    <dbReference type="NCBI Taxonomy" id="97485"/>
    <lineage>
        <taxon>Eukaryota</taxon>
        <taxon>Haptista</taxon>
        <taxon>Haptophyta</taxon>
        <taxon>Prymnesiophyceae</taxon>
        <taxon>Prymnesiales</taxon>
        <taxon>Prymnesiaceae</taxon>
        <taxon>Prymnesium</taxon>
    </lineage>
</organism>
<dbReference type="InterPro" id="IPR001214">
    <property type="entry name" value="SET_dom"/>
</dbReference>
<name>A0AB34J564_PRYPA</name>